<accession>A0ABQ0XR26</accession>
<comment type="caution">
    <text evidence="1">The sequence shown here is derived from an EMBL/GenBank/DDBJ whole genome shotgun (WGS) entry which is preliminary data.</text>
</comment>
<organism evidence="1 2">
    <name type="scientific">Staphylococcus kloosii</name>
    <dbReference type="NCBI Taxonomy" id="29384"/>
    <lineage>
        <taxon>Bacteria</taxon>
        <taxon>Bacillati</taxon>
        <taxon>Bacillota</taxon>
        <taxon>Bacilli</taxon>
        <taxon>Bacillales</taxon>
        <taxon>Staphylococcaceae</taxon>
        <taxon>Staphylococcus</taxon>
    </lineage>
</organism>
<dbReference type="RefSeq" id="WP_103295488.1">
    <property type="nucleotide sequence ID" value="NZ_BKAQ01000014.1"/>
</dbReference>
<dbReference type="Proteomes" id="UP000321040">
    <property type="component" value="Unassembled WGS sequence"/>
</dbReference>
<dbReference type="GeneID" id="69904968"/>
<keyword evidence="2" id="KW-1185">Reference proteome</keyword>
<proteinExistence type="predicted"/>
<gene>
    <name evidence="1" type="ORF">SKL01_17120</name>
</gene>
<protein>
    <recommendedName>
        <fullName evidence="3">t-SNARE coiled-coil homology domain-containing protein</fullName>
    </recommendedName>
</protein>
<evidence type="ECO:0000313" key="1">
    <source>
        <dbReference type="EMBL" id="GEP82534.1"/>
    </source>
</evidence>
<dbReference type="EMBL" id="BKAQ01000014">
    <property type="protein sequence ID" value="GEP82534.1"/>
    <property type="molecule type" value="Genomic_DNA"/>
</dbReference>
<sequence>MIFKKRKNYKVQVEINLEDFNELVSSVHSTIDQLDNNIKKTQHLRSEIHRLSQKLDKDIKRINNYKFKTKVKNVEVKK</sequence>
<evidence type="ECO:0000313" key="2">
    <source>
        <dbReference type="Proteomes" id="UP000321040"/>
    </source>
</evidence>
<evidence type="ECO:0008006" key="3">
    <source>
        <dbReference type="Google" id="ProtNLM"/>
    </source>
</evidence>
<name>A0ABQ0XR26_9STAP</name>
<reference evidence="1 2" key="1">
    <citation type="submission" date="2019-07" db="EMBL/GenBank/DDBJ databases">
        <title>Whole genome shotgun sequence of Staphylococcus kloosii NBRC 109624.</title>
        <authorList>
            <person name="Hosoyama A."/>
            <person name="Uohara A."/>
            <person name="Ohji S."/>
            <person name="Ichikawa N."/>
        </authorList>
    </citation>
    <scope>NUCLEOTIDE SEQUENCE [LARGE SCALE GENOMIC DNA]</scope>
    <source>
        <strain evidence="1 2">NBRC 109624</strain>
    </source>
</reference>